<dbReference type="EMBL" id="MFJB01000070">
    <property type="protein sequence ID" value="OGF99054.1"/>
    <property type="molecule type" value="Genomic_DNA"/>
</dbReference>
<dbReference type="Gene3D" id="3.40.710.10">
    <property type="entry name" value="DD-peptidase/beta-lactamase superfamily"/>
    <property type="match status" value="1"/>
</dbReference>
<dbReference type="GO" id="GO:0030655">
    <property type="term" value="P:beta-lactam antibiotic catabolic process"/>
    <property type="evidence" value="ECO:0007669"/>
    <property type="project" value="InterPro"/>
</dbReference>
<feature type="transmembrane region" description="Helical" evidence="1">
    <location>
        <begin position="27"/>
        <end position="45"/>
    </location>
</feature>
<sequence>MSGIFGENYIAKTLEIKNKKPHKLKSVLFILSGLILIALFIKLNGNNLIIPVIDSYALTAKEIKVNKNKKIPVAELKNKIEKELEKTTGTYSIYFYDLTTGDNFGINEEMIMMAASINKIPILAAVYYSAGKGIIDLDKIIVPQVTDIQDYGTGTIRYNKPGTAYSIKTLARLMMEKSDNTAAYLLASVIVGLDEVQKMVEGWGMTQTDMKSNKTSVKDIFNISKKMYQGEITTPEYTREMIDFMDDSDFEDRIPKGVPLSITVYHKTGDEVRTVHDAGIIVLPDRPYYLGVMTTDIENEEETKNKIARISQIVFSGVTDL</sequence>
<name>A0A1F5YFW2_9BACT</name>
<dbReference type="AlphaFoldDB" id="A0A1F5YFW2"/>
<evidence type="ECO:0000259" key="2">
    <source>
        <dbReference type="Pfam" id="PF13354"/>
    </source>
</evidence>
<keyword evidence="1" id="KW-0472">Membrane</keyword>
<comment type="caution">
    <text evidence="3">The sequence shown here is derived from an EMBL/GenBank/DDBJ whole genome shotgun (WGS) entry which is preliminary data.</text>
</comment>
<dbReference type="Pfam" id="PF13354">
    <property type="entry name" value="Beta-lactamase2"/>
    <property type="match status" value="1"/>
</dbReference>
<protein>
    <recommendedName>
        <fullName evidence="2">Beta-lactamase class A catalytic domain-containing protein</fullName>
    </recommendedName>
</protein>
<keyword evidence="1" id="KW-0812">Transmembrane</keyword>
<evidence type="ECO:0000256" key="1">
    <source>
        <dbReference type="SAM" id="Phobius"/>
    </source>
</evidence>
<dbReference type="GO" id="GO:0008800">
    <property type="term" value="F:beta-lactamase activity"/>
    <property type="evidence" value="ECO:0007669"/>
    <property type="project" value="InterPro"/>
</dbReference>
<dbReference type="Proteomes" id="UP000177396">
    <property type="component" value="Unassembled WGS sequence"/>
</dbReference>
<gene>
    <name evidence="3" type="ORF">A2153_01175</name>
</gene>
<dbReference type="PANTHER" id="PTHR35333:SF3">
    <property type="entry name" value="BETA-LACTAMASE-TYPE TRANSPEPTIDASE FOLD CONTAINING PROTEIN"/>
    <property type="match status" value="1"/>
</dbReference>
<evidence type="ECO:0000313" key="4">
    <source>
        <dbReference type="Proteomes" id="UP000177396"/>
    </source>
</evidence>
<evidence type="ECO:0000313" key="3">
    <source>
        <dbReference type="EMBL" id="OGF99054.1"/>
    </source>
</evidence>
<keyword evidence="1" id="KW-1133">Transmembrane helix</keyword>
<feature type="domain" description="Beta-lactamase class A catalytic" evidence="2">
    <location>
        <begin position="92"/>
        <end position="294"/>
    </location>
</feature>
<dbReference type="InterPro" id="IPR045155">
    <property type="entry name" value="Beta-lactam_cat"/>
</dbReference>
<proteinExistence type="predicted"/>
<accession>A0A1F5YFW2</accession>
<dbReference type="InterPro" id="IPR000871">
    <property type="entry name" value="Beta-lactam_class-A"/>
</dbReference>
<dbReference type="InterPro" id="IPR012338">
    <property type="entry name" value="Beta-lactam/transpept-like"/>
</dbReference>
<dbReference type="GO" id="GO:0046677">
    <property type="term" value="P:response to antibiotic"/>
    <property type="evidence" value="ECO:0007669"/>
    <property type="project" value="InterPro"/>
</dbReference>
<organism evidence="3 4">
    <name type="scientific">Candidatus Gottesmanbacteria bacterium RBG_16_38_7b</name>
    <dbReference type="NCBI Taxonomy" id="1798372"/>
    <lineage>
        <taxon>Bacteria</taxon>
        <taxon>Candidatus Gottesmaniibacteriota</taxon>
    </lineage>
</organism>
<dbReference type="PANTHER" id="PTHR35333">
    <property type="entry name" value="BETA-LACTAMASE"/>
    <property type="match status" value="1"/>
</dbReference>
<dbReference type="SUPFAM" id="SSF56601">
    <property type="entry name" value="beta-lactamase/transpeptidase-like"/>
    <property type="match status" value="1"/>
</dbReference>
<reference evidence="3 4" key="1">
    <citation type="journal article" date="2016" name="Nat. Commun.">
        <title>Thousands of microbial genomes shed light on interconnected biogeochemical processes in an aquifer system.</title>
        <authorList>
            <person name="Anantharaman K."/>
            <person name="Brown C.T."/>
            <person name="Hug L.A."/>
            <person name="Sharon I."/>
            <person name="Castelle C.J."/>
            <person name="Probst A.J."/>
            <person name="Thomas B.C."/>
            <person name="Singh A."/>
            <person name="Wilkins M.J."/>
            <person name="Karaoz U."/>
            <person name="Brodie E.L."/>
            <person name="Williams K.H."/>
            <person name="Hubbard S.S."/>
            <person name="Banfield J.F."/>
        </authorList>
    </citation>
    <scope>NUCLEOTIDE SEQUENCE [LARGE SCALE GENOMIC DNA]</scope>
</reference>